<dbReference type="RefSeq" id="XP_013896920.1">
    <property type="nucleotide sequence ID" value="XM_014041466.1"/>
</dbReference>
<reference evidence="1 2" key="1">
    <citation type="journal article" date="2013" name="BMC Genomics">
        <title>Reconstruction of the lipid metabolism for the microalga Monoraphidium neglectum from its genome sequence reveals characteristics suitable for biofuel production.</title>
        <authorList>
            <person name="Bogen C."/>
            <person name="Al-Dilaimi A."/>
            <person name="Albersmeier A."/>
            <person name="Wichmann J."/>
            <person name="Grundmann M."/>
            <person name="Rupp O."/>
            <person name="Lauersen K.J."/>
            <person name="Blifernez-Klassen O."/>
            <person name="Kalinowski J."/>
            <person name="Goesmann A."/>
            <person name="Mussgnug J.H."/>
            <person name="Kruse O."/>
        </authorList>
    </citation>
    <scope>NUCLEOTIDE SEQUENCE [LARGE SCALE GENOMIC DNA]</scope>
    <source>
        <strain evidence="1 2">SAG 48.87</strain>
    </source>
</reference>
<dbReference type="GeneID" id="25727190"/>
<dbReference type="Proteomes" id="UP000054498">
    <property type="component" value="Unassembled WGS sequence"/>
</dbReference>
<gene>
    <name evidence="1" type="ORF">MNEG_10065</name>
</gene>
<sequence>MLVVRRPLRDGNRDRLIGLLTERATKTLMIYLMEINPTHYSWLIEFYKANPIPKVGTWDDVSGETFLRQLLSMPIEEATFKTGRQDLFNNVQSMGIDPRK</sequence>
<accession>A0A0D2MTY2</accession>
<dbReference type="STRING" id="145388.A0A0D2MTY2"/>
<dbReference type="Gene3D" id="1.10.1200.210">
    <property type="entry name" value="Chaperonin-like RbcX"/>
    <property type="match status" value="1"/>
</dbReference>
<evidence type="ECO:0000313" key="2">
    <source>
        <dbReference type="Proteomes" id="UP000054498"/>
    </source>
</evidence>
<dbReference type="SUPFAM" id="SSF158615">
    <property type="entry name" value="RbcX-like"/>
    <property type="match status" value="1"/>
</dbReference>
<organism evidence="1 2">
    <name type="scientific">Monoraphidium neglectum</name>
    <dbReference type="NCBI Taxonomy" id="145388"/>
    <lineage>
        <taxon>Eukaryota</taxon>
        <taxon>Viridiplantae</taxon>
        <taxon>Chlorophyta</taxon>
        <taxon>core chlorophytes</taxon>
        <taxon>Chlorophyceae</taxon>
        <taxon>CS clade</taxon>
        <taxon>Sphaeropleales</taxon>
        <taxon>Selenastraceae</taxon>
        <taxon>Monoraphidium</taxon>
    </lineage>
</organism>
<protein>
    <submittedName>
        <fullName evidence="1">Uncharacterized protein</fullName>
    </submittedName>
</protein>
<dbReference type="KEGG" id="mng:MNEG_10065"/>
<keyword evidence="2" id="KW-1185">Reference proteome</keyword>
<name>A0A0D2MTY2_9CHLO</name>
<dbReference type="InterPro" id="IPR038052">
    <property type="entry name" value="Chaperonin_RbcX_sf"/>
</dbReference>
<dbReference type="AlphaFoldDB" id="A0A0D2MTY2"/>
<proteinExistence type="predicted"/>
<evidence type="ECO:0000313" key="1">
    <source>
        <dbReference type="EMBL" id="KIY97900.1"/>
    </source>
</evidence>
<dbReference type="EMBL" id="KK102384">
    <property type="protein sequence ID" value="KIY97900.1"/>
    <property type="molecule type" value="Genomic_DNA"/>
</dbReference>
<dbReference type="OrthoDB" id="546456at2759"/>